<dbReference type="GO" id="GO:0016020">
    <property type="term" value="C:membrane"/>
    <property type="evidence" value="ECO:0007669"/>
    <property type="project" value="UniProtKB-SubCell"/>
</dbReference>
<dbReference type="InterPro" id="IPR017981">
    <property type="entry name" value="GPCR_2-like_7TM"/>
</dbReference>
<feature type="transmembrane region" description="Helical" evidence="9">
    <location>
        <begin position="444"/>
        <end position="470"/>
    </location>
</feature>
<dbReference type="InterPro" id="IPR010596">
    <property type="entry name" value="Methuselah_N_dom"/>
</dbReference>
<evidence type="ECO:0000256" key="6">
    <source>
        <dbReference type="ARBA" id="ARBA00023040"/>
    </source>
</evidence>
<comment type="subcellular location">
    <subcellularLocation>
        <location evidence="1">Membrane</location>
        <topology evidence="1">Multi-pass membrane protein</topology>
    </subcellularLocation>
</comment>
<name>A0AA88L5S9_ARTSF</name>
<dbReference type="SUPFAM" id="SSF63877">
    <property type="entry name" value="Methuselah ectodomain"/>
    <property type="match status" value="1"/>
</dbReference>
<gene>
    <name evidence="12" type="ORF">QYM36_009660</name>
</gene>
<feature type="transmembrane region" description="Helical" evidence="9">
    <location>
        <begin position="482"/>
        <end position="506"/>
    </location>
</feature>
<evidence type="ECO:0000256" key="9">
    <source>
        <dbReference type="SAM" id="Phobius"/>
    </source>
</evidence>
<evidence type="ECO:0000313" key="12">
    <source>
        <dbReference type="EMBL" id="KAK2713846.1"/>
    </source>
</evidence>
<feature type="signal peptide" evidence="10">
    <location>
        <begin position="1"/>
        <end position="17"/>
    </location>
</feature>
<comment type="caution">
    <text evidence="12">The sequence shown here is derived from an EMBL/GenBank/DDBJ whole genome shotgun (WGS) entry which is preliminary data.</text>
</comment>
<dbReference type="InterPro" id="IPR036272">
    <property type="entry name" value="Methuselah_N_sf"/>
</dbReference>
<reference evidence="12" key="1">
    <citation type="submission" date="2023-07" db="EMBL/GenBank/DDBJ databases">
        <title>Chromosome-level genome assembly of Artemia franciscana.</title>
        <authorList>
            <person name="Jo E."/>
        </authorList>
    </citation>
    <scope>NUCLEOTIDE SEQUENCE</scope>
    <source>
        <tissue evidence="12">Whole body</tissue>
    </source>
</reference>
<dbReference type="AlphaFoldDB" id="A0AA88L5S9"/>
<dbReference type="InterPro" id="IPR052808">
    <property type="entry name" value="GPCR_Mth-like"/>
</dbReference>
<evidence type="ECO:0000259" key="11">
    <source>
        <dbReference type="PROSITE" id="PS50261"/>
    </source>
</evidence>
<dbReference type="Gene3D" id="2.170.180.11">
    <property type="entry name" value="Methuselah ectodomain, domain 2"/>
    <property type="match status" value="1"/>
</dbReference>
<evidence type="ECO:0000256" key="10">
    <source>
        <dbReference type="SAM" id="SignalP"/>
    </source>
</evidence>
<evidence type="ECO:0000256" key="2">
    <source>
        <dbReference type="ARBA" id="ARBA00008979"/>
    </source>
</evidence>
<dbReference type="CDD" id="cd15039">
    <property type="entry name" value="7tmB3_Methuselah-like"/>
    <property type="match status" value="1"/>
</dbReference>
<organism evidence="12 13">
    <name type="scientific">Artemia franciscana</name>
    <name type="common">Brine shrimp</name>
    <name type="synonym">Artemia sanfranciscana</name>
    <dbReference type="NCBI Taxonomy" id="6661"/>
    <lineage>
        <taxon>Eukaryota</taxon>
        <taxon>Metazoa</taxon>
        <taxon>Ecdysozoa</taxon>
        <taxon>Arthropoda</taxon>
        <taxon>Crustacea</taxon>
        <taxon>Branchiopoda</taxon>
        <taxon>Anostraca</taxon>
        <taxon>Artemiidae</taxon>
        <taxon>Artemia</taxon>
    </lineage>
</organism>
<keyword evidence="6" id="KW-0807">Transducer</keyword>
<evidence type="ECO:0000313" key="13">
    <source>
        <dbReference type="Proteomes" id="UP001187531"/>
    </source>
</evidence>
<dbReference type="GO" id="GO:0004930">
    <property type="term" value="F:G protein-coupled receptor activity"/>
    <property type="evidence" value="ECO:0007669"/>
    <property type="project" value="UniProtKB-KW"/>
</dbReference>
<feature type="domain" description="G-protein coupled receptors family 2 profile 2" evidence="11">
    <location>
        <begin position="371"/>
        <end position="624"/>
    </location>
</feature>
<dbReference type="Gene3D" id="1.20.1070.10">
    <property type="entry name" value="Rhodopsin 7-helix transmembrane proteins"/>
    <property type="match status" value="1"/>
</dbReference>
<keyword evidence="6" id="KW-0297">G-protein coupled receptor</keyword>
<comment type="similarity">
    <text evidence="2">Belongs to the G-protein coupled receptor 2 family. Mth subfamily.</text>
</comment>
<dbReference type="GO" id="GO:0007166">
    <property type="term" value="P:cell surface receptor signaling pathway"/>
    <property type="evidence" value="ECO:0007669"/>
    <property type="project" value="InterPro"/>
</dbReference>
<dbReference type="PANTHER" id="PTHR46953:SF1">
    <property type="entry name" value="G-PROTEIN COUPLED RECEPTOR MTH-LIKE 1-RELATED"/>
    <property type="match status" value="1"/>
</dbReference>
<dbReference type="PROSITE" id="PS50261">
    <property type="entry name" value="G_PROTEIN_RECEP_F2_4"/>
    <property type="match status" value="1"/>
</dbReference>
<keyword evidence="6" id="KW-0675">Receptor</keyword>
<sequence>MTWIWLILYCNFDLISCEYLRTCCKEGEIFSQESFMYACTKAQVAISYPTVYLRGIEVQTFVPITECQSRKFLSSPSNVLEFIDNKAISFPLSKDSCLGYYEGNWRISKCKKILELQKCCNTGYVLNTKTDECEKSHLNTDVTIPVVIQGIDMTGENTFLGLHDDSFDSKVRLSQCKDELYHLSYGEENPFALSHDDGYLRFGGEIAFSGKAWGPKEYCANMDEGGSTVIRLCYKDACSDRPCVKKCCEGRKIYDLDEGVCKNSDLSQLNLPLSWTGNRSKYEEVFTSVPVCQIHHPMKQYVQLTSAEHNNSFWILENGNLYYEQVDYEARYYCINTAKRKDIEDSIIMAVYCHLDEDYIYFYPDGSSEKQGYVYFILMTISCLFLLIIILVHLLLRDLRNVHGISIMCHSASLFIAFIALAFVRIKLLPTGNYCTAFGFTVQYFLIASFAWLSTMAFDFFWMFSGISSLQGHLKSHDRRKLILYSTFAWGLPAVLTASAISVKVVRTNVLQSDCWFSGLRIWHLVYGPIAALIALNTILFAFTSFRLYMTSRTLSNLTSSDKKRAKQRMLAIAKLFTLMGITWITDIISYAFQDALSDVVIYIIDGINLLVPFLIFILVVVNRRVLDLFGLSYYCIGDFLRRHGWEPKTRSSYGSRRSRSQRASQRSRAGRRGSDKRFSASSSADAHTFTMVTEKTTADTEI</sequence>
<feature type="transmembrane region" description="Helical" evidence="9">
    <location>
        <begin position="403"/>
        <end position="424"/>
    </location>
</feature>
<accession>A0AA88L5S9</accession>
<feature type="compositionally biased region" description="Low complexity" evidence="8">
    <location>
        <begin position="651"/>
        <end position="668"/>
    </location>
</feature>
<dbReference type="EMBL" id="JAVRJZ010000014">
    <property type="protein sequence ID" value="KAK2713846.1"/>
    <property type="molecule type" value="Genomic_DNA"/>
</dbReference>
<evidence type="ECO:0000256" key="4">
    <source>
        <dbReference type="ARBA" id="ARBA00022729"/>
    </source>
</evidence>
<feature type="transmembrane region" description="Helical" evidence="9">
    <location>
        <begin position="600"/>
        <end position="622"/>
    </location>
</feature>
<feature type="chain" id="PRO_5041690352" description="G-protein coupled receptors family 2 profile 2 domain-containing protein" evidence="10">
    <location>
        <begin position="18"/>
        <end position="703"/>
    </location>
</feature>
<feature type="region of interest" description="Disordered" evidence="8">
    <location>
        <begin position="650"/>
        <end position="684"/>
    </location>
</feature>
<evidence type="ECO:0000256" key="1">
    <source>
        <dbReference type="ARBA" id="ARBA00004141"/>
    </source>
</evidence>
<feature type="transmembrane region" description="Helical" evidence="9">
    <location>
        <begin position="526"/>
        <end position="549"/>
    </location>
</feature>
<dbReference type="InterPro" id="IPR023311">
    <property type="entry name" value="Methusela_ecto_dom_2"/>
</dbReference>
<protein>
    <recommendedName>
        <fullName evidence="11">G-protein coupled receptors family 2 profile 2 domain-containing protein</fullName>
    </recommendedName>
</protein>
<proteinExistence type="inferred from homology"/>
<keyword evidence="7 9" id="KW-0472">Membrane</keyword>
<keyword evidence="4 10" id="KW-0732">Signal</keyword>
<dbReference type="InterPro" id="IPR000832">
    <property type="entry name" value="GPCR_2_secretin-like"/>
</dbReference>
<evidence type="ECO:0000256" key="3">
    <source>
        <dbReference type="ARBA" id="ARBA00022692"/>
    </source>
</evidence>
<dbReference type="Pfam" id="PF06652">
    <property type="entry name" value="Methuselah_N"/>
    <property type="match status" value="1"/>
</dbReference>
<feature type="transmembrane region" description="Helical" evidence="9">
    <location>
        <begin position="373"/>
        <end position="396"/>
    </location>
</feature>
<evidence type="ECO:0000256" key="7">
    <source>
        <dbReference type="ARBA" id="ARBA00023136"/>
    </source>
</evidence>
<dbReference type="Pfam" id="PF00002">
    <property type="entry name" value="7tm_2"/>
    <property type="match status" value="1"/>
</dbReference>
<feature type="transmembrane region" description="Helical" evidence="9">
    <location>
        <begin position="570"/>
        <end position="594"/>
    </location>
</feature>
<keyword evidence="13" id="KW-1185">Reference proteome</keyword>
<dbReference type="PANTHER" id="PTHR46953">
    <property type="entry name" value="G-PROTEIN COUPLED RECEPTOR MTH-LIKE 1-RELATED"/>
    <property type="match status" value="1"/>
</dbReference>
<keyword evidence="3 9" id="KW-0812">Transmembrane</keyword>
<keyword evidence="5 9" id="KW-1133">Transmembrane helix</keyword>
<dbReference type="Proteomes" id="UP001187531">
    <property type="component" value="Unassembled WGS sequence"/>
</dbReference>
<evidence type="ECO:0000256" key="8">
    <source>
        <dbReference type="SAM" id="MobiDB-lite"/>
    </source>
</evidence>
<evidence type="ECO:0000256" key="5">
    <source>
        <dbReference type="ARBA" id="ARBA00022989"/>
    </source>
</evidence>